<gene>
    <name evidence="1" type="ORF">BcepSauron_043</name>
</gene>
<dbReference type="Proteomes" id="UP000301424">
    <property type="component" value="Segment"/>
</dbReference>
<name>A0A482MMP8_9CAUD</name>
<proteinExistence type="predicted"/>
<sequence length="229" mass="26517">MNTTYRNLRIGARKRLAYLRGYVESHNAKVNAGKGGRLIDWRSARFGNFLSNDSGLRAGYNTEYGRKIDIYSTFDDDALPGRVCYLDETENPRSGRTYVSHKGWFTDEDGTEVARPFFVRLTHGRYLAGYTTSDNDGHVVFTTVYDSDRAAAADADSHACVYAEDEREYDAKWQAARRLESDIEETEQRVRDLWIVRNAPGIWREETRNHIEKLRAQRKRLNDEFKDVL</sequence>
<reference evidence="1 2" key="1">
    <citation type="submission" date="2019-02" db="EMBL/GenBank/DDBJ databases">
        <title>Complete genome sequence of Burkholderia cenocepacia phage BcepSauron.</title>
        <authorList>
            <person name="Park K."/>
            <person name="Gonzalez C."/>
            <person name="Liu M."/>
            <person name="Gill J."/>
        </authorList>
    </citation>
    <scope>NUCLEOTIDE SEQUENCE [LARGE SCALE GENOMIC DNA]</scope>
</reference>
<accession>A0A482MMP8</accession>
<protein>
    <submittedName>
        <fullName evidence="1">Transposase</fullName>
    </submittedName>
</protein>
<dbReference type="EMBL" id="MK552141">
    <property type="protein sequence ID" value="QBQ74423.1"/>
    <property type="molecule type" value="Genomic_DNA"/>
</dbReference>
<keyword evidence="2" id="KW-1185">Reference proteome</keyword>
<evidence type="ECO:0000313" key="2">
    <source>
        <dbReference type="Proteomes" id="UP000301424"/>
    </source>
</evidence>
<evidence type="ECO:0000313" key="1">
    <source>
        <dbReference type="EMBL" id="QBQ74423.1"/>
    </source>
</evidence>
<organism evidence="1 2">
    <name type="scientific">Burkholderia phage BcepSauron</name>
    <dbReference type="NCBI Taxonomy" id="2530033"/>
    <lineage>
        <taxon>Viruses</taxon>
        <taxon>Duplodnaviria</taxon>
        <taxon>Heunggongvirae</taxon>
        <taxon>Uroviricota</taxon>
        <taxon>Caudoviricetes</taxon>
        <taxon>Sarumanvirus</taxon>
        <taxon>Sarumanvirus bcepsauron</taxon>
    </lineage>
</organism>